<dbReference type="GO" id="GO:0000287">
    <property type="term" value="F:magnesium ion binding"/>
    <property type="evidence" value="ECO:0007669"/>
    <property type="project" value="InterPro"/>
</dbReference>
<reference evidence="5" key="1">
    <citation type="submission" date="2015-01" db="EMBL/GenBank/DDBJ databases">
        <title>Flavisolibacter sp./LCS9/ whole genome sequencing.</title>
        <authorList>
            <person name="Kim M.K."/>
            <person name="Srinivasan S."/>
            <person name="Lee J.-J."/>
        </authorList>
    </citation>
    <scope>NUCLEOTIDE SEQUENCE [LARGE SCALE GENOMIC DNA]</scope>
    <source>
        <strain evidence="5">LCS9</strain>
    </source>
</reference>
<dbReference type="GO" id="GO:0008897">
    <property type="term" value="F:holo-[acyl-carrier-protein] synthase activity"/>
    <property type="evidence" value="ECO:0007669"/>
    <property type="project" value="InterPro"/>
</dbReference>
<dbReference type="STRING" id="1492898.SY85_24475"/>
<proteinExistence type="inferred from homology"/>
<dbReference type="PATRIC" id="fig|1492898.3.peg.5316"/>
<evidence type="ECO:0000259" key="3">
    <source>
        <dbReference type="Pfam" id="PF01648"/>
    </source>
</evidence>
<gene>
    <name evidence="4" type="ORF">SY85_24475</name>
</gene>
<reference evidence="4 5" key="2">
    <citation type="journal article" date="2016" name="Int. J. Syst. Evol. Microbiol.">
        <title>Flavisolibacter tropicus sp. nov., isolated from tropical soil.</title>
        <authorList>
            <person name="Lee J.J."/>
            <person name="Kang M.S."/>
            <person name="Kim G.S."/>
            <person name="Lee C.S."/>
            <person name="Lim S."/>
            <person name="Lee J."/>
            <person name="Roh S.H."/>
            <person name="Kang H."/>
            <person name="Ha J.M."/>
            <person name="Bae S."/>
            <person name="Jung H.Y."/>
            <person name="Kim M.K."/>
        </authorList>
    </citation>
    <scope>NUCLEOTIDE SEQUENCE [LARGE SCALE GENOMIC DNA]</scope>
    <source>
        <strain evidence="4 5">LCS9</strain>
    </source>
</reference>
<dbReference type="OrthoDB" id="1190494at2"/>
<protein>
    <recommendedName>
        <fullName evidence="3">4'-phosphopantetheinyl transferase domain-containing protein</fullName>
    </recommendedName>
</protein>
<dbReference type="Gene3D" id="3.90.470.20">
    <property type="entry name" value="4'-phosphopantetheinyl transferase domain"/>
    <property type="match status" value="1"/>
</dbReference>
<dbReference type="InterPro" id="IPR008278">
    <property type="entry name" value="4-PPantetheinyl_Trfase_dom"/>
</dbReference>
<dbReference type="GO" id="GO:0019878">
    <property type="term" value="P:lysine biosynthetic process via aminoadipic acid"/>
    <property type="evidence" value="ECO:0007669"/>
    <property type="project" value="TreeGrafter"/>
</dbReference>
<dbReference type="EMBL" id="CP011390">
    <property type="protein sequence ID" value="ANE53156.1"/>
    <property type="molecule type" value="Genomic_DNA"/>
</dbReference>
<dbReference type="GO" id="GO:0005829">
    <property type="term" value="C:cytosol"/>
    <property type="evidence" value="ECO:0007669"/>
    <property type="project" value="TreeGrafter"/>
</dbReference>
<dbReference type="PANTHER" id="PTHR12215">
    <property type="entry name" value="PHOSPHOPANTETHEINE TRANSFERASE"/>
    <property type="match status" value="1"/>
</dbReference>
<keyword evidence="5" id="KW-1185">Reference proteome</keyword>
<dbReference type="RefSeq" id="WP_066408939.1">
    <property type="nucleotide sequence ID" value="NZ_CP011390.1"/>
</dbReference>
<comment type="similarity">
    <text evidence="1">Belongs to the P-Pant transferase superfamily. Gsp/Sfp/HetI/AcpT family.</text>
</comment>
<evidence type="ECO:0000313" key="4">
    <source>
        <dbReference type="EMBL" id="ANE53156.1"/>
    </source>
</evidence>
<dbReference type="AlphaFoldDB" id="A0A172U1M9"/>
<dbReference type="Pfam" id="PF01648">
    <property type="entry name" value="ACPS"/>
    <property type="match status" value="1"/>
</dbReference>
<evidence type="ECO:0000256" key="1">
    <source>
        <dbReference type="ARBA" id="ARBA00010990"/>
    </source>
</evidence>
<sequence length="242" mass="28018">MALFFQQDIDETTRLALWKIEEDEAFFTQHVPLQRTITHPHKRLQHLAGRYLLKYLFPDFPIALIQIADTRKPYLKDEAYHFSISHCGDYAGVIVSKNRKVGMDIELFTPKIEKIAHKFVADAEWEIIRNRESGIGNVRTGLQGEEELEKGELKGTDEQAIPNSSPHSSLQLLTLIWSCKEALFKWYGLGEVGFIRHMELRQVETIGEQQYELGFLFKKEKDLLLGLRSCFFNELVLSYVAT</sequence>
<keyword evidence="2" id="KW-0808">Transferase</keyword>
<dbReference type="SUPFAM" id="SSF56214">
    <property type="entry name" value="4'-phosphopantetheinyl transferase"/>
    <property type="match status" value="2"/>
</dbReference>
<dbReference type="KEGG" id="fla:SY85_24475"/>
<dbReference type="Proteomes" id="UP000077177">
    <property type="component" value="Chromosome"/>
</dbReference>
<organism evidence="4 5">
    <name type="scientific">Flavisolibacter tropicus</name>
    <dbReference type="NCBI Taxonomy" id="1492898"/>
    <lineage>
        <taxon>Bacteria</taxon>
        <taxon>Pseudomonadati</taxon>
        <taxon>Bacteroidota</taxon>
        <taxon>Chitinophagia</taxon>
        <taxon>Chitinophagales</taxon>
        <taxon>Chitinophagaceae</taxon>
        <taxon>Flavisolibacter</taxon>
    </lineage>
</organism>
<name>A0A172U1M9_9BACT</name>
<feature type="domain" description="4'-phosphopantetheinyl transferase" evidence="3">
    <location>
        <begin position="157"/>
        <end position="214"/>
    </location>
</feature>
<accession>A0A172U1M9</accession>
<evidence type="ECO:0000256" key="2">
    <source>
        <dbReference type="ARBA" id="ARBA00022679"/>
    </source>
</evidence>
<evidence type="ECO:0000313" key="5">
    <source>
        <dbReference type="Proteomes" id="UP000077177"/>
    </source>
</evidence>
<dbReference type="InterPro" id="IPR037143">
    <property type="entry name" value="4-PPantetheinyl_Trfase_dom_sf"/>
</dbReference>
<dbReference type="PANTHER" id="PTHR12215:SF10">
    <property type="entry name" value="L-AMINOADIPATE-SEMIALDEHYDE DEHYDROGENASE-PHOSPHOPANTETHEINYL TRANSFERASE"/>
    <property type="match status" value="1"/>
</dbReference>
<dbReference type="InterPro" id="IPR050559">
    <property type="entry name" value="P-Pant_transferase_sf"/>
</dbReference>